<evidence type="ECO:0000259" key="4">
    <source>
        <dbReference type="Pfam" id="PF11380"/>
    </source>
</evidence>
<feature type="domain" description="Stealth protein CR2 conserved region 2" evidence="4">
    <location>
        <begin position="39"/>
        <end position="138"/>
    </location>
</feature>
<comment type="similarity">
    <text evidence="1">Belongs to the stealth family.</text>
</comment>
<reference evidence="6 7" key="1">
    <citation type="submission" date="2020-07" db="EMBL/GenBank/DDBJ databases">
        <title>MOT database genomes.</title>
        <authorList>
            <person name="Joseph S."/>
            <person name="Aduse-Opoku J."/>
            <person name="Hashim A."/>
            <person name="Wade W."/>
            <person name="Curtis M."/>
        </authorList>
    </citation>
    <scope>NUCLEOTIDE SEQUENCE [LARGE SCALE GENOMIC DNA]</scope>
    <source>
        <strain evidence="6 7">CCW311</strain>
    </source>
</reference>
<feature type="domain" description="Stealth protein CR1 conserved region 1" evidence="5">
    <location>
        <begin position="4"/>
        <end position="27"/>
    </location>
</feature>
<dbReference type="RefSeq" id="WP_179923807.1">
    <property type="nucleotide sequence ID" value="NZ_CP128228.1"/>
</dbReference>
<accession>A0A7Z0LCY1</accession>
<name>A0A7Z0LCY1_9STRE</name>
<evidence type="ECO:0000256" key="2">
    <source>
        <dbReference type="ARBA" id="ARBA00022679"/>
    </source>
</evidence>
<dbReference type="Proteomes" id="UP000563349">
    <property type="component" value="Unassembled WGS sequence"/>
</dbReference>
<evidence type="ECO:0000256" key="3">
    <source>
        <dbReference type="ARBA" id="ARBA00023169"/>
    </source>
</evidence>
<dbReference type="InterPro" id="IPR047141">
    <property type="entry name" value="Stealth"/>
</dbReference>
<dbReference type="GO" id="GO:0016772">
    <property type="term" value="F:transferase activity, transferring phosphorus-containing groups"/>
    <property type="evidence" value="ECO:0007669"/>
    <property type="project" value="InterPro"/>
</dbReference>
<keyword evidence="3" id="KW-0270">Exopolysaccharide synthesis</keyword>
<evidence type="ECO:0000313" key="7">
    <source>
        <dbReference type="Proteomes" id="UP000563349"/>
    </source>
</evidence>
<dbReference type="InterPro" id="IPR031358">
    <property type="entry name" value="Stealth_CR1"/>
</dbReference>
<keyword evidence="7" id="KW-1185">Reference proteome</keyword>
<organism evidence="6 7">
    <name type="scientific">Streptococcus danieliae</name>
    <dbReference type="NCBI Taxonomy" id="747656"/>
    <lineage>
        <taxon>Bacteria</taxon>
        <taxon>Bacillati</taxon>
        <taxon>Bacillota</taxon>
        <taxon>Bacilli</taxon>
        <taxon>Lactobacillales</taxon>
        <taxon>Streptococcaceae</taxon>
        <taxon>Streptococcus</taxon>
    </lineage>
</organism>
<comment type="caution">
    <text evidence="6">The sequence shown here is derived from an EMBL/GenBank/DDBJ whole genome shotgun (WGS) entry which is preliminary data.</text>
</comment>
<dbReference type="EMBL" id="JACBYG010000039">
    <property type="protein sequence ID" value="NYS49182.1"/>
    <property type="molecule type" value="Genomic_DNA"/>
</dbReference>
<dbReference type="PANTHER" id="PTHR24045:SF0">
    <property type="entry name" value="N-ACETYLGLUCOSAMINE-1-PHOSPHOTRANSFERASE SUBUNITS ALPHA_BETA"/>
    <property type="match status" value="1"/>
</dbReference>
<keyword evidence="2" id="KW-0808">Transferase</keyword>
<proteinExistence type="inferred from homology"/>
<dbReference type="Pfam" id="PF11380">
    <property type="entry name" value="Stealth_CR2"/>
    <property type="match status" value="1"/>
</dbReference>
<protein>
    <submittedName>
        <fullName evidence="6">Stealth CR1 domain-containing protein</fullName>
    </submittedName>
</protein>
<dbReference type="Pfam" id="PF17101">
    <property type="entry name" value="Stealth_CR1"/>
    <property type="match status" value="1"/>
</dbReference>
<sequence length="337" mass="39861">MTSIDIVITWVDGNDPIWQKKQAKYKGIQQSAESADPARYRDWGTLKYLLRSIEKNANWVRKIFLVTDDQKPDWFVENEKLVIVDHKDFIPEEYLPIFSSHPIENNLHRIPDLSEKFILCNDDCLFLNPTKPEDFFLNGKPRDFASLHIHAVKKSLMIYQIANNDISIINEHFEMKEVLQKERNKWFNLKYGLKKNLKTLLLSQTPRFPGIEQSHLQQPYLKSTFVEVWEKEFDVLDATCKHRFRHKDDVNQWLFKNWQIASGNFVPVSTKHRGVLIDFEKNDEIIELEKCEKILREGKELLLCINDGDNIEHLDIIIPRVQKALENRFSDKAVWEV</sequence>
<evidence type="ECO:0000313" key="6">
    <source>
        <dbReference type="EMBL" id="NYS49182.1"/>
    </source>
</evidence>
<evidence type="ECO:0000259" key="5">
    <source>
        <dbReference type="Pfam" id="PF17101"/>
    </source>
</evidence>
<dbReference type="InterPro" id="IPR021520">
    <property type="entry name" value="Stealth_CR2"/>
</dbReference>
<gene>
    <name evidence="6" type="ORF">HZY93_04235</name>
</gene>
<dbReference type="PANTHER" id="PTHR24045">
    <property type="match status" value="1"/>
</dbReference>
<evidence type="ECO:0000256" key="1">
    <source>
        <dbReference type="ARBA" id="ARBA00007583"/>
    </source>
</evidence>
<dbReference type="GO" id="GO:0000271">
    <property type="term" value="P:polysaccharide biosynthetic process"/>
    <property type="evidence" value="ECO:0007669"/>
    <property type="project" value="UniProtKB-KW"/>
</dbReference>
<dbReference type="AlphaFoldDB" id="A0A7Z0LCY1"/>